<dbReference type="PANTHER" id="PTHR30469">
    <property type="entry name" value="MULTIDRUG RESISTANCE PROTEIN MDTA"/>
    <property type="match status" value="1"/>
</dbReference>
<protein>
    <submittedName>
        <fullName evidence="6">Efflux RND transporter periplasmic adaptor subunit</fullName>
    </submittedName>
</protein>
<reference evidence="6" key="1">
    <citation type="journal article" date="2020" name="mSystems">
        <title>Genome- and Community-Level Interaction Insights into Carbon Utilization and Element Cycling Functions of Hydrothermarchaeota in Hydrothermal Sediment.</title>
        <authorList>
            <person name="Zhou Z."/>
            <person name="Liu Y."/>
            <person name="Xu W."/>
            <person name="Pan J."/>
            <person name="Luo Z.H."/>
            <person name="Li M."/>
        </authorList>
    </citation>
    <scope>NUCLEOTIDE SEQUENCE</scope>
    <source>
        <strain evidence="6">HyVt-388</strain>
    </source>
</reference>
<feature type="domain" description="CusB-like beta-barrel" evidence="4">
    <location>
        <begin position="146"/>
        <end position="218"/>
    </location>
</feature>
<dbReference type="Gene3D" id="2.40.30.170">
    <property type="match status" value="1"/>
</dbReference>
<comment type="similarity">
    <text evidence="1">Belongs to the membrane fusion protein (MFP) (TC 8.A.1) family.</text>
</comment>
<evidence type="ECO:0000256" key="1">
    <source>
        <dbReference type="ARBA" id="ARBA00009477"/>
    </source>
</evidence>
<feature type="transmembrane region" description="Helical" evidence="2">
    <location>
        <begin position="6"/>
        <end position="24"/>
    </location>
</feature>
<evidence type="ECO:0000256" key="2">
    <source>
        <dbReference type="SAM" id="Phobius"/>
    </source>
</evidence>
<feature type="domain" description="YknX-like C-terminal permuted SH3-like" evidence="5">
    <location>
        <begin position="226"/>
        <end position="287"/>
    </location>
</feature>
<dbReference type="Gene3D" id="2.40.50.100">
    <property type="match status" value="1"/>
</dbReference>
<evidence type="ECO:0000259" key="4">
    <source>
        <dbReference type="Pfam" id="PF25954"/>
    </source>
</evidence>
<sequence>MRKVFITLIIIAVLIIGFIIRIAVLKSGSRASEEVAEIAVEVVRVKRGDVKNTYELLGTINADKTAQVFPETMGRITRIYVKEGSYVAKNTHLMALRNETVGFNYEEGYIKAPISGNVARILVNVGSMVTPQTPVAMVVEFSTVKVVFNIAEDLIGSIFKGSRVEIRVDPFPDDVFSGKISEISPVIDPRTRTVAVKAVVKNSKKLLKPGMTARITITLDEKKDVIAVPRDALLDDYLFVVSNDKAERRDVKIGLVGDENVEIISGVKPGEAVIIVGQERLAGGESVAPIVRGE</sequence>
<name>A0A9C9ENX7_UNCW3</name>
<feature type="domain" description="Multidrug resistance protein MdtA-like barrel-sandwich hybrid" evidence="3">
    <location>
        <begin position="65"/>
        <end position="139"/>
    </location>
</feature>
<dbReference type="EMBL" id="DRIG01000095">
    <property type="protein sequence ID" value="HEC79307.1"/>
    <property type="molecule type" value="Genomic_DNA"/>
</dbReference>
<dbReference type="Pfam" id="PF25917">
    <property type="entry name" value="BSH_RND"/>
    <property type="match status" value="1"/>
</dbReference>
<dbReference type="NCBIfam" id="TIGR01730">
    <property type="entry name" value="RND_mfp"/>
    <property type="match status" value="1"/>
</dbReference>
<dbReference type="Pfam" id="PF25989">
    <property type="entry name" value="YknX_C"/>
    <property type="match status" value="1"/>
</dbReference>
<accession>A0A9C9ENX7</accession>
<dbReference type="InterPro" id="IPR058625">
    <property type="entry name" value="MdtA-like_BSH"/>
</dbReference>
<evidence type="ECO:0000313" key="6">
    <source>
        <dbReference type="EMBL" id="HEC79307.1"/>
    </source>
</evidence>
<gene>
    <name evidence="6" type="ORF">ENI34_09270</name>
</gene>
<dbReference type="InterPro" id="IPR058637">
    <property type="entry name" value="YknX-like_C"/>
</dbReference>
<evidence type="ECO:0000259" key="5">
    <source>
        <dbReference type="Pfam" id="PF25989"/>
    </source>
</evidence>
<comment type="caution">
    <text evidence="6">The sequence shown here is derived from an EMBL/GenBank/DDBJ whole genome shotgun (WGS) entry which is preliminary data.</text>
</comment>
<dbReference type="SUPFAM" id="SSF111369">
    <property type="entry name" value="HlyD-like secretion proteins"/>
    <property type="match status" value="1"/>
</dbReference>
<organism evidence="6 7">
    <name type="scientific">candidate division WOR-3 bacterium</name>
    <dbReference type="NCBI Taxonomy" id="2052148"/>
    <lineage>
        <taxon>Bacteria</taxon>
        <taxon>Bacteria division WOR-3</taxon>
    </lineage>
</organism>
<evidence type="ECO:0000313" key="7">
    <source>
        <dbReference type="Proteomes" id="UP000885826"/>
    </source>
</evidence>
<dbReference type="FunFam" id="2.40.30.170:FF:000010">
    <property type="entry name" value="Efflux RND transporter periplasmic adaptor subunit"/>
    <property type="match status" value="1"/>
</dbReference>
<dbReference type="Gene3D" id="2.40.420.20">
    <property type="match status" value="1"/>
</dbReference>
<dbReference type="AlphaFoldDB" id="A0A9C9ENX7"/>
<dbReference type="GO" id="GO:1990281">
    <property type="term" value="C:efflux pump complex"/>
    <property type="evidence" value="ECO:0007669"/>
    <property type="project" value="TreeGrafter"/>
</dbReference>
<keyword evidence="2" id="KW-0812">Transmembrane</keyword>
<evidence type="ECO:0000259" key="3">
    <source>
        <dbReference type="Pfam" id="PF25917"/>
    </source>
</evidence>
<dbReference type="GO" id="GO:0015562">
    <property type="term" value="F:efflux transmembrane transporter activity"/>
    <property type="evidence" value="ECO:0007669"/>
    <property type="project" value="TreeGrafter"/>
</dbReference>
<dbReference type="InterPro" id="IPR006143">
    <property type="entry name" value="RND_pump_MFP"/>
</dbReference>
<proteinExistence type="inferred from homology"/>
<keyword evidence="2" id="KW-0472">Membrane</keyword>
<dbReference type="InterPro" id="IPR058792">
    <property type="entry name" value="Beta-barrel_RND_2"/>
</dbReference>
<dbReference type="Pfam" id="PF25954">
    <property type="entry name" value="Beta-barrel_RND_2"/>
    <property type="match status" value="1"/>
</dbReference>
<dbReference type="Proteomes" id="UP000885826">
    <property type="component" value="Unassembled WGS sequence"/>
</dbReference>
<keyword evidence="2" id="KW-1133">Transmembrane helix</keyword>